<dbReference type="InterPro" id="IPR043130">
    <property type="entry name" value="CDP-OH_PTrfase_TM_dom"/>
</dbReference>
<sequence>MNLPNKLTILRMIMIPFFMYFFLSDMEYGRIIGAVIFVIASFTDTLDGYIARKYNLITVFGKFMDPLADKLLVSAALICLVETGHISSGVAIIIIAREFAVTGLRVLAASDGIVIAASWWGKIKTVTQMVAIVSMLFDNYPFSLVGFPFSDIAMYLAVAFTIISGIDYFRLNKEVFSQLS</sequence>
<dbReference type="GO" id="GO:0008444">
    <property type="term" value="F:CDP-diacylglycerol-glycerol-3-phosphate 3-phosphatidyltransferase activity"/>
    <property type="evidence" value="ECO:0007669"/>
    <property type="project" value="UniProtKB-UniRule"/>
</dbReference>
<evidence type="ECO:0000256" key="14">
    <source>
        <dbReference type="ARBA" id="ARBA00023136"/>
    </source>
</evidence>
<evidence type="ECO:0000256" key="3">
    <source>
        <dbReference type="ARBA" id="ARBA00005042"/>
    </source>
</evidence>
<dbReference type="InterPro" id="IPR050324">
    <property type="entry name" value="CDP-alcohol_PTase-I"/>
</dbReference>
<dbReference type="Pfam" id="PF01066">
    <property type="entry name" value="CDP-OH_P_transf"/>
    <property type="match status" value="1"/>
</dbReference>
<dbReference type="GO" id="GO:0005886">
    <property type="term" value="C:plasma membrane"/>
    <property type="evidence" value="ECO:0007669"/>
    <property type="project" value="UniProtKB-SubCell"/>
</dbReference>
<keyword evidence="10 19" id="KW-0808">Transferase</keyword>
<evidence type="ECO:0000256" key="18">
    <source>
        <dbReference type="NCBIfam" id="TIGR00560"/>
    </source>
</evidence>
<evidence type="ECO:0000256" key="4">
    <source>
        <dbReference type="ARBA" id="ARBA00005189"/>
    </source>
</evidence>
<comment type="pathway">
    <text evidence="3">Phospholipid metabolism; phosphatidylglycerol biosynthesis; phosphatidylglycerol from CDP-diacylglycerol: step 1/2.</text>
</comment>
<dbReference type="FunFam" id="1.20.120.1760:FF:000004">
    <property type="entry name" value="CDP-diacylglycerol--glycerol-3-phosphate 3-phosphatidyltransferase"/>
    <property type="match status" value="1"/>
</dbReference>
<protein>
    <recommendedName>
        <fullName evidence="7 18">CDP-diacylglycerol--glycerol-3-phosphate 3-phosphatidyltransferase</fullName>
        <ecNumber evidence="6 18">2.7.8.5</ecNumber>
    </recommendedName>
</protein>
<comment type="pathway">
    <text evidence="4">Lipid metabolism.</text>
</comment>
<dbReference type="EC" id="2.7.8.5" evidence="6 18"/>
<evidence type="ECO:0000256" key="2">
    <source>
        <dbReference type="ARBA" id="ARBA00004651"/>
    </source>
</evidence>
<keyword evidence="14 20" id="KW-0472">Membrane</keyword>
<dbReference type="Gene3D" id="1.20.120.1760">
    <property type="match status" value="1"/>
</dbReference>
<dbReference type="PANTHER" id="PTHR14269:SF62">
    <property type="entry name" value="CDP-DIACYLGLYCEROL--GLYCEROL-3-PHOSPHATE 3-PHOSPHATIDYLTRANSFERASE 1, CHLOROPLASTIC"/>
    <property type="match status" value="1"/>
</dbReference>
<dbReference type="InterPro" id="IPR004570">
    <property type="entry name" value="Phosphatidylglycerol_P_synth"/>
</dbReference>
<evidence type="ECO:0000256" key="9">
    <source>
        <dbReference type="ARBA" id="ARBA00022516"/>
    </source>
</evidence>
<dbReference type="NCBIfam" id="TIGR00560">
    <property type="entry name" value="pgsA"/>
    <property type="match status" value="1"/>
</dbReference>
<keyword evidence="12 20" id="KW-1133">Transmembrane helix</keyword>
<evidence type="ECO:0000256" key="7">
    <source>
        <dbReference type="ARBA" id="ARBA00014944"/>
    </source>
</evidence>
<dbReference type="AlphaFoldDB" id="A0A1M4SDR4"/>
<dbReference type="PANTHER" id="PTHR14269">
    <property type="entry name" value="CDP-DIACYLGLYCEROL--GLYCEROL-3-PHOSPHATE 3-PHOSPHATIDYLTRANSFERASE-RELATED"/>
    <property type="match status" value="1"/>
</dbReference>
<keyword evidence="16" id="KW-1208">Phospholipid metabolism</keyword>
<evidence type="ECO:0000256" key="5">
    <source>
        <dbReference type="ARBA" id="ARBA00010441"/>
    </source>
</evidence>
<feature type="transmembrane region" description="Helical" evidence="20">
    <location>
        <begin position="31"/>
        <end position="51"/>
    </location>
</feature>
<dbReference type="EMBL" id="FQTU01000001">
    <property type="protein sequence ID" value="SHE30359.1"/>
    <property type="molecule type" value="Genomic_DNA"/>
</dbReference>
<evidence type="ECO:0000256" key="15">
    <source>
        <dbReference type="ARBA" id="ARBA00023209"/>
    </source>
</evidence>
<dbReference type="InterPro" id="IPR048254">
    <property type="entry name" value="CDP_ALCOHOL_P_TRANSF_CS"/>
</dbReference>
<dbReference type="GO" id="GO:0006655">
    <property type="term" value="P:phosphatidylglycerol biosynthetic process"/>
    <property type="evidence" value="ECO:0007669"/>
    <property type="project" value="UniProtKB-UniPathway"/>
</dbReference>
<evidence type="ECO:0000256" key="6">
    <source>
        <dbReference type="ARBA" id="ARBA00013170"/>
    </source>
</evidence>
<dbReference type="Proteomes" id="UP000184251">
    <property type="component" value="Unassembled WGS sequence"/>
</dbReference>
<dbReference type="STRING" id="1120975.SAMN02746064_00224"/>
<evidence type="ECO:0000256" key="16">
    <source>
        <dbReference type="ARBA" id="ARBA00023264"/>
    </source>
</evidence>
<name>A0A1M4SDR4_9FIRM</name>
<evidence type="ECO:0000256" key="12">
    <source>
        <dbReference type="ARBA" id="ARBA00022989"/>
    </source>
</evidence>
<reference evidence="21 22" key="1">
    <citation type="submission" date="2016-11" db="EMBL/GenBank/DDBJ databases">
        <authorList>
            <person name="Jaros S."/>
            <person name="Januszkiewicz K."/>
            <person name="Wedrychowicz H."/>
        </authorList>
    </citation>
    <scope>NUCLEOTIDE SEQUENCE [LARGE SCALE GENOMIC DNA]</scope>
    <source>
        <strain evidence="21 22">DSM 14828</strain>
    </source>
</reference>
<evidence type="ECO:0000256" key="17">
    <source>
        <dbReference type="ARBA" id="ARBA00048586"/>
    </source>
</evidence>
<feature type="transmembrane region" description="Helical" evidence="20">
    <location>
        <begin position="140"/>
        <end position="163"/>
    </location>
</feature>
<evidence type="ECO:0000256" key="20">
    <source>
        <dbReference type="SAM" id="Phobius"/>
    </source>
</evidence>
<feature type="transmembrane region" description="Helical" evidence="20">
    <location>
        <begin position="103"/>
        <end position="120"/>
    </location>
</feature>
<evidence type="ECO:0000256" key="19">
    <source>
        <dbReference type="RuleBase" id="RU003750"/>
    </source>
</evidence>
<gene>
    <name evidence="21" type="ORF">SAMN02746064_00224</name>
</gene>
<dbReference type="PIRSF" id="PIRSF000847">
    <property type="entry name" value="Phos_ph_gly_syn"/>
    <property type="match status" value="1"/>
</dbReference>
<comment type="catalytic activity">
    <reaction evidence="17">
        <text>a CDP-1,2-diacyl-sn-glycerol + sn-glycerol 3-phosphate = a 1,2-diacyl-sn-glycero-3-phospho-(1'-sn-glycero-3'-phosphate) + CMP + H(+)</text>
        <dbReference type="Rhea" id="RHEA:12593"/>
        <dbReference type="ChEBI" id="CHEBI:15378"/>
        <dbReference type="ChEBI" id="CHEBI:57597"/>
        <dbReference type="ChEBI" id="CHEBI:58332"/>
        <dbReference type="ChEBI" id="CHEBI:60110"/>
        <dbReference type="ChEBI" id="CHEBI:60377"/>
        <dbReference type="EC" id="2.7.8.5"/>
    </reaction>
</comment>
<dbReference type="UniPathway" id="UPA00084">
    <property type="reaction ID" value="UER00503"/>
</dbReference>
<evidence type="ECO:0000256" key="8">
    <source>
        <dbReference type="ARBA" id="ARBA00022475"/>
    </source>
</evidence>
<keyword evidence="11 20" id="KW-0812">Transmembrane</keyword>
<dbReference type="OrthoDB" id="9796672at2"/>
<dbReference type="RefSeq" id="WP_073269217.1">
    <property type="nucleotide sequence ID" value="NZ_FQTU01000001.1"/>
</dbReference>
<evidence type="ECO:0000313" key="22">
    <source>
        <dbReference type="Proteomes" id="UP000184251"/>
    </source>
</evidence>
<evidence type="ECO:0000256" key="13">
    <source>
        <dbReference type="ARBA" id="ARBA00023098"/>
    </source>
</evidence>
<accession>A0A1M4SDR4</accession>
<feature type="transmembrane region" description="Helical" evidence="20">
    <location>
        <begin position="71"/>
        <end position="96"/>
    </location>
</feature>
<evidence type="ECO:0000256" key="11">
    <source>
        <dbReference type="ARBA" id="ARBA00022692"/>
    </source>
</evidence>
<proteinExistence type="inferred from homology"/>
<dbReference type="PROSITE" id="PS00379">
    <property type="entry name" value="CDP_ALCOHOL_P_TRANSF"/>
    <property type="match status" value="1"/>
</dbReference>
<evidence type="ECO:0000256" key="10">
    <source>
        <dbReference type="ARBA" id="ARBA00022679"/>
    </source>
</evidence>
<keyword evidence="22" id="KW-1185">Reference proteome</keyword>
<comment type="function">
    <text evidence="1">This protein catalyzes the committed step to the synthesis of the acidic phospholipids.</text>
</comment>
<evidence type="ECO:0000256" key="1">
    <source>
        <dbReference type="ARBA" id="ARBA00003973"/>
    </source>
</evidence>
<keyword evidence="8" id="KW-1003">Cell membrane</keyword>
<dbReference type="InterPro" id="IPR000462">
    <property type="entry name" value="CDP-OH_P_trans"/>
</dbReference>
<keyword evidence="9" id="KW-0444">Lipid biosynthesis</keyword>
<feature type="transmembrane region" description="Helical" evidence="20">
    <location>
        <begin position="6"/>
        <end position="24"/>
    </location>
</feature>
<organism evidence="21 22">
    <name type="scientific">Alkalibacter saccharofermentans DSM 14828</name>
    <dbReference type="NCBI Taxonomy" id="1120975"/>
    <lineage>
        <taxon>Bacteria</taxon>
        <taxon>Bacillati</taxon>
        <taxon>Bacillota</taxon>
        <taxon>Clostridia</taxon>
        <taxon>Eubacteriales</taxon>
        <taxon>Eubacteriaceae</taxon>
        <taxon>Alkalibacter</taxon>
    </lineage>
</organism>
<comment type="similarity">
    <text evidence="5 19">Belongs to the CDP-alcohol phosphatidyltransferase class-I family.</text>
</comment>
<evidence type="ECO:0000313" key="21">
    <source>
        <dbReference type="EMBL" id="SHE30359.1"/>
    </source>
</evidence>
<keyword evidence="15" id="KW-0594">Phospholipid biosynthesis</keyword>
<keyword evidence="13" id="KW-0443">Lipid metabolism</keyword>
<comment type="subcellular location">
    <subcellularLocation>
        <location evidence="2">Cell membrane</location>
        <topology evidence="2">Multi-pass membrane protein</topology>
    </subcellularLocation>
</comment>